<evidence type="ECO:0000313" key="2">
    <source>
        <dbReference type="Proteomes" id="UP000439903"/>
    </source>
</evidence>
<dbReference type="EMBL" id="WTPW01000750">
    <property type="protein sequence ID" value="KAF0483206.1"/>
    <property type="molecule type" value="Genomic_DNA"/>
</dbReference>
<accession>A0A8H4ADM0</accession>
<dbReference type="Proteomes" id="UP000439903">
    <property type="component" value="Unassembled WGS sequence"/>
</dbReference>
<proteinExistence type="predicted"/>
<organism evidence="1 2">
    <name type="scientific">Gigaspora margarita</name>
    <dbReference type="NCBI Taxonomy" id="4874"/>
    <lineage>
        <taxon>Eukaryota</taxon>
        <taxon>Fungi</taxon>
        <taxon>Fungi incertae sedis</taxon>
        <taxon>Mucoromycota</taxon>
        <taxon>Glomeromycotina</taxon>
        <taxon>Glomeromycetes</taxon>
        <taxon>Diversisporales</taxon>
        <taxon>Gigasporaceae</taxon>
        <taxon>Gigaspora</taxon>
    </lineage>
</organism>
<name>A0A8H4ADM0_GIGMA</name>
<keyword evidence="2" id="KW-1185">Reference proteome</keyword>
<sequence length="95" mass="11111">MKKVKEFQRTVALNKEKVEANKHKTIDHYLGSTGKAHKILKWPLKFTKTSDERIGTKDIKKKEDKRVKIGMELSTTYLKLAKMDYAEKIKDLEDC</sequence>
<reference evidence="1 2" key="1">
    <citation type="journal article" date="2019" name="Environ. Microbiol.">
        <title>At the nexus of three kingdoms: the genome of the mycorrhizal fungus Gigaspora margarita provides insights into plant, endobacterial and fungal interactions.</title>
        <authorList>
            <person name="Venice F."/>
            <person name="Ghignone S."/>
            <person name="Salvioli di Fossalunga A."/>
            <person name="Amselem J."/>
            <person name="Novero M."/>
            <person name="Xianan X."/>
            <person name="Sedzielewska Toro K."/>
            <person name="Morin E."/>
            <person name="Lipzen A."/>
            <person name="Grigoriev I.V."/>
            <person name="Henrissat B."/>
            <person name="Martin F.M."/>
            <person name="Bonfante P."/>
        </authorList>
    </citation>
    <scope>NUCLEOTIDE SEQUENCE [LARGE SCALE GENOMIC DNA]</scope>
    <source>
        <strain evidence="1 2">BEG34</strain>
    </source>
</reference>
<gene>
    <name evidence="1" type="ORF">F8M41_023254</name>
</gene>
<protein>
    <submittedName>
        <fullName evidence="1">Uncharacterized protein</fullName>
    </submittedName>
</protein>
<comment type="caution">
    <text evidence="1">The sequence shown here is derived from an EMBL/GenBank/DDBJ whole genome shotgun (WGS) entry which is preliminary data.</text>
</comment>
<dbReference type="AlphaFoldDB" id="A0A8H4ADM0"/>
<evidence type="ECO:0000313" key="1">
    <source>
        <dbReference type="EMBL" id="KAF0483206.1"/>
    </source>
</evidence>